<name>A0A640K8B3_LEITA</name>
<dbReference type="VEuPathDB" id="TriTrypDB:LtaPh_0404500"/>
<evidence type="ECO:0000256" key="1">
    <source>
        <dbReference type="SAM" id="MobiDB-lite"/>
    </source>
</evidence>
<dbReference type="AlphaFoldDB" id="A0A640K8B3"/>
<protein>
    <submittedName>
        <fullName evidence="2">Uncharacterized protein</fullName>
    </submittedName>
</protein>
<keyword evidence="3" id="KW-1185">Reference proteome</keyword>
<feature type="region of interest" description="Disordered" evidence="1">
    <location>
        <begin position="817"/>
        <end position="838"/>
    </location>
</feature>
<dbReference type="OrthoDB" id="273704at2759"/>
<reference evidence="2" key="1">
    <citation type="submission" date="2019-11" db="EMBL/GenBank/DDBJ databases">
        <title>Leishmania tarentolae CDS.</title>
        <authorList>
            <person name="Goto Y."/>
            <person name="Yamagishi J."/>
        </authorList>
    </citation>
    <scope>NUCLEOTIDE SEQUENCE [LARGE SCALE GENOMIC DNA]</scope>
    <source>
        <strain evidence="2">Parrot Tar II</strain>
    </source>
</reference>
<dbReference type="Proteomes" id="UP000419144">
    <property type="component" value="Unassembled WGS sequence"/>
</dbReference>
<evidence type="ECO:0000313" key="2">
    <source>
        <dbReference type="EMBL" id="GET85652.1"/>
    </source>
</evidence>
<sequence>MTTTFHTKHTWEGLLLGQEHHAYSKVPIVDVASSNTPHLTPVPSRSVYACEPVIMPFSNLSEEEARALCEFAERRQVPCKAMTSVGNSTVYTENESDEDIDTVFLDAVVGVVEAMLMRYALTCLCHTTTTVTGTMENGKSDQLSLCASGDVPTGEQPYPFPSLFLHTPRAFVHLHRRRSRVLDCSRSPARAEVSATREGPCAGDALALSNAYCTPNMPPTPLLYTGASGGAVNNVKDCQMQPAPLPYNSVARFPPQLHRHTSSVLHSPALDCARRMVNVSLTPKPIGRVEVVTARGKSAHPSSSASVQEMVQVVLQGEAAVVVTTAVSSSDDAAVATQLSATPPPVSTMEASNCRVAEKLTLTPAAADLEALSEAPLLFSPDATSCVLVACRVTLHETWSPLIASSAAAATGVVDACPQATDTVTGASHFLRACGRTASAAMVHLDREDGVAEVLRQLVWDSAVPAFLHAVHQHYMTWMATTNVRESSDSTASCTAAVMALKGTLARLWNTVAPPADSTSTPPPLLQVDWYVVGATRVRKSAAPVLASVFRRLFITTPVATSTDLHCLAEEVYLNTCLPHITSSATVSTLCTLHVAHRLREDGLCFWSFNTTFQPWCVEPDGRRLYAYPMTWGLLLSVATGHSWPATVHPSTRAYPLREVRSLYVENGYQWVTPLSSDALRGTRRASTDAGYAGGLQLACNVVPSTTVAQRVNKSAASMPPSLRLWSALDALATSYSNAVSRQEASTQTTTSVTVTVAMASYVRVLLRRQEEWWARVRRCQIRSSETRVSTTQVSLTAPLAHKRVLPLLLRRHTSFARPRHAQDDKEDGGGSDGGDGRSSLVHWSGIDAAVVRVLLSRPKESLLQGSTTPHCEPPDFCDHARDGLLWRASVQPADVFLEGTDGLYIE</sequence>
<evidence type="ECO:0000313" key="3">
    <source>
        <dbReference type="Proteomes" id="UP000419144"/>
    </source>
</evidence>
<comment type="caution">
    <text evidence="2">The sequence shown here is derived from an EMBL/GenBank/DDBJ whole genome shotgun (WGS) entry which is preliminary data.</text>
</comment>
<proteinExistence type="predicted"/>
<gene>
    <name evidence="2" type="ORF">LtaPh_0404500</name>
</gene>
<dbReference type="EMBL" id="BLBS01000004">
    <property type="protein sequence ID" value="GET85652.1"/>
    <property type="molecule type" value="Genomic_DNA"/>
</dbReference>
<accession>A0A640K8B3</accession>
<organism evidence="2 3">
    <name type="scientific">Leishmania tarentolae</name>
    <name type="common">Sauroleishmania tarentolae</name>
    <dbReference type="NCBI Taxonomy" id="5689"/>
    <lineage>
        <taxon>Eukaryota</taxon>
        <taxon>Discoba</taxon>
        <taxon>Euglenozoa</taxon>
        <taxon>Kinetoplastea</taxon>
        <taxon>Metakinetoplastina</taxon>
        <taxon>Trypanosomatida</taxon>
        <taxon>Trypanosomatidae</taxon>
        <taxon>Leishmaniinae</taxon>
        <taxon>Leishmania</taxon>
        <taxon>lizard Leishmania</taxon>
    </lineage>
</organism>